<dbReference type="AlphaFoldDB" id="A0A543NM09"/>
<evidence type="ECO:0000256" key="2">
    <source>
        <dbReference type="SAM" id="Phobius"/>
    </source>
</evidence>
<dbReference type="Proteomes" id="UP000317422">
    <property type="component" value="Unassembled WGS sequence"/>
</dbReference>
<proteinExistence type="predicted"/>
<dbReference type="RefSeq" id="WP_141924295.1">
    <property type="nucleotide sequence ID" value="NZ_VFQC01000001.1"/>
</dbReference>
<reference evidence="3 4" key="1">
    <citation type="submission" date="2019-06" db="EMBL/GenBank/DDBJ databases">
        <title>Sequencing the genomes of 1000 actinobacteria strains.</title>
        <authorList>
            <person name="Klenk H.-P."/>
        </authorList>
    </citation>
    <scope>NUCLEOTIDE SEQUENCE [LARGE SCALE GENOMIC DNA]</scope>
    <source>
        <strain evidence="3 4">DSM 45015</strain>
    </source>
</reference>
<organism evidence="3 4">
    <name type="scientific">Haloactinospora alba</name>
    <dbReference type="NCBI Taxonomy" id="405555"/>
    <lineage>
        <taxon>Bacteria</taxon>
        <taxon>Bacillati</taxon>
        <taxon>Actinomycetota</taxon>
        <taxon>Actinomycetes</taxon>
        <taxon>Streptosporangiales</taxon>
        <taxon>Nocardiopsidaceae</taxon>
        <taxon>Haloactinospora</taxon>
    </lineage>
</organism>
<accession>A0A543NM09</accession>
<keyword evidence="2" id="KW-1133">Transmembrane helix</keyword>
<dbReference type="OrthoDB" id="3542492at2"/>
<evidence type="ECO:0000256" key="1">
    <source>
        <dbReference type="SAM" id="MobiDB-lite"/>
    </source>
</evidence>
<sequence>MPKPLSDGQQRLVFGAVVAVLVVFGIYLSMGGFSGDGDEEEQQRSDDAQRDSSDDGGRGGEPATSPPSPIPTTDIDDMDVLAWLPFEEGEFKAAAATAQGFAEAYGTIDYSGSPEEYYSSMEELATDEYAETLQESSGAGALWQEMAEKEAVAEGRANVETIRSFGDESIVFTVTAQSIVEGEDGADEDLGEFAVTVQRESGEWKVYDFQPADAGNLGSQQ</sequence>
<name>A0A543NM09_9ACTN</name>
<feature type="compositionally biased region" description="Basic and acidic residues" evidence="1">
    <location>
        <begin position="42"/>
        <end position="58"/>
    </location>
</feature>
<keyword evidence="4" id="KW-1185">Reference proteome</keyword>
<gene>
    <name evidence="3" type="ORF">FHX37_2829</name>
</gene>
<evidence type="ECO:0000313" key="3">
    <source>
        <dbReference type="EMBL" id="TQN32844.1"/>
    </source>
</evidence>
<dbReference type="EMBL" id="VFQC01000001">
    <property type="protein sequence ID" value="TQN32844.1"/>
    <property type="molecule type" value="Genomic_DNA"/>
</dbReference>
<protein>
    <recommendedName>
        <fullName evidence="5">Mce-associated membrane protein</fullName>
    </recommendedName>
</protein>
<evidence type="ECO:0000313" key="4">
    <source>
        <dbReference type="Proteomes" id="UP000317422"/>
    </source>
</evidence>
<evidence type="ECO:0008006" key="5">
    <source>
        <dbReference type="Google" id="ProtNLM"/>
    </source>
</evidence>
<feature type="transmembrane region" description="Helical" evidence="2">
    <location>
        <begin position="12"/>
        <end position="33"/>
    </location>
</feature>
<keyword evidence="2" id="KW-0812">Transmembrane</keyword>
<keyword evidence="2" id="KW-0472">Membrane</keyword>
<feature type="region of interest" description="Disordered" evidence="1">
    <location>
        <begin position="34"/>
        <end position="75"/>
    </location>
</feature>
<comment type="caution">
    <text evidence="3">The sequence shown here is derived from an EMBL/GenBank/DDBJ whole genome shotgun (WGS) entry which is preliminary data.</text>
</comment>